<protein>
    <recommendedName>
        <fullName evidence="3">GH26 domain-containing protein</fullName>
    </recommendedName>
</protein>
<dbReference type="RefSeq" id="WP_194120611.1">
    <property type="nucleotide sequence ID" value="NZ_JACYGY010000001.1"/>
</dbReference>
<comment type="caution">
    <text evidence="1">The sequence shown here is derived from an EMBL/GenBank/DDBJ whole genome shotgun (WGS) entry which is preliminary data.</text>
</comment>
<sequence>MYIFVEMWNPKQAWLDLPKADRTDYIAAVGGAIESLLASGVEIVTWSFNDTTIDNFNGFQYFAIWKFPTQDLVLSFQKMVAEAGWYNYFEQVNASGLIGEPGPVLDHSIAL</sequence>
<proteinExistence type="predicted"/>
<evidence type="ECO:0000313" key="2">
    <source>
        <dbReference type="Proteomes" id="UP000634134"/>
    </source>
</evidence>
<keyword evidence="2" id="KW-1185">Reference proteome</keyword>
<evidence type="ECO:0000313" key="1">
    <source>
        <dbReference type="EMBL" id="MBE9462401.1"/>
    </source>
</evidence>
<gene>
    <name evidence="1" type="ORF">IEE83_10965</name>
</gene>
<reference evidence="2" key="1">
    <citation type="submission" date="2023-07" db="EMBL/GenBank/DDBJ databases">
        <title>Dyadobacter sp. nov 'subterranea' isolated from contaminted grondwater.</title>
        <authorList>
            <person name="Szabo I."/>
            <person name="Al-Omari J."/>
            <person name="Szerdahelyi S.G."/>
            <person name="Rado J."/>
        </authorList>
    </citation>
    <scope>NUCLEOTIDE SEQUENCE [LARGE SCALE GENOMIC DNA]</scope>
    <source>
        <strain evidence="2">UP-52</strain>
    </source>
</reference>
<evidence type="ECO:0008006" key="3">
    <source>
        <dbReference type="Google" id="ProtNLM"/>
    </source>
</evidence>
<dbReference type="InterPro" id="IPR046724">
    <property type="entry name" value="DUF6616"/>
</dbReference>
<dbReference type="Pfam" id="PF20321">
    <property type="entry name" value="DUF6616"/>
    <property type="match status" value="1"/>
</dbReference>
<organism evidence="1 2">
    <name type="scientific">Dyadobacter subterraneus</name>
    <dbReference type="NCBI Taxonomy" id="2773304"/>
    <lineage>
        <taxon>Bacteria</taxon>
        <taxon>Pseudomonadati</taxon>
        <taxon>Bacteroidota</taxon>
        <taxon>Cytophagia</taxon>
        <taxon>Cytophagales</taxon>
        <taxon>Spirosomataceae</taxon>
        <taxon>Dyadobacter</taxon>
    </lineage>
</organism>
<name>A0ABR9WA99_9BACT</name>
<accession>A0ABR9WA99</accession>
<dbReference type="Proteomes" id="UP000634134">
    <property type="component" value="Unassembled WGS sequence"/>
</dbReference>
<dbReference type="EMBL" id="JACYGY010000001">
    <property type="protein sequence ID" value="MBE9462401.1"/>
    <property type="molecule type" value="Genomic_DNA"/>
</dbReference>